<accession>A0A1H7RXT3</accession>
<gene>
    <name evidence="1" type="ORF">SAMN05444583_11269</name>
</gene>
<dbReference type="Pfam" id="PF10604">
    <property type="entry name" value="Polyketide_cyc2"/>
    <property type="match status" value="1"/>
</dbReference>
<dbReference type="OrthoDB" id="6024794at2"/>
<proteinExistence type="predicted"/>
<evidence type="ECO:0000313" key="1">
    <source>
        <dbReference type="EMBL" id="SEL65005.1"/>
    </source>
</evidence>
<dbReference type="InterPro" id="IPR019587">
    <property type="entry name" value="Polyketide_cyclase/dehydratase"/>
</dbReference>
<dbReference type="AlphaFoldDB" id="A0A1H7RXT3"/>
<keyword evidence="2" id="KW-1185">Reference proteome</keyword>
<dbReference type="Proteomes" id="UP000198677">
    <property type="component" value="Unassembled WGS sequence"/>
</dbReference>
<protein>
    <submittedName>
        <fullName evidence="1">Polyketide cyclase / dehydrase and lipid transport</fullName>
    </submittedName>
</protein>
<evidence type="ECO:0000313" key="2">
    <source>
        <dbReference type="Proteomes" id="UP000198677"/>
    </source>
</evidence>
<dbReference type="InterPro" id="IPR023393">
    <property type="entry name" value="START-like_dom_sf"/>
</dbReference>
<sequence>MAYIRTETLVDTTPERAWDALRDWGALHERLAVGFVTETTLDGADRIVTFSDGSVVRERLVALDEATRRLSWSIVGGPYEHHNGSAQVFAESDGRTRFVWIADVLPDALADRTAAMMELGTSAIRRTLEGDRVRGD</sequence>
<dbReference type="SUPFAM" id="SSF55961">
    <property type="entry name" value="Bet v1-like"/>
    <property type="match status" value="1"/>
</dbReference>
<reference evidence="2" key="1">
    <citation type="submission" date="2016-10" db="EMBL/GenBank/DDBJ databases">
        <authorList>
            <person name="Varghese N."/>
            <person name="Submissions S."/>
        </authorList>
    </citation>
    <scope>NUCLEOTIDE SEQUENCE [LARGE SCALE GENOMIC DNA]</scope>
    <source>
        <strain evidence="2">DSM 44675</strain>
    </source>
</reference>
<dbReference type="Gene3D" id="3.30.530.20">
    <property type="match status" value="1"/>
</dbReference>
<dbReference type="CDD" id="cd07821">
    <property type="entry name" value="PYR_PYL_RCAR_like"/>
    <property type="match status" value="1"/>
</dbReference>
<name>A0A1H7RXT3_9NOCA</name>
<dbReference type="EMBL" id="FOAW01000012">
    <property type="protein sequence ID" value="SEL65005.1"/>
    <property type="molecule type" value="Genomic_DNA"/>
</dbReference>
<organism evidence="1 2">
    <name type="scientific">Rhodococcus maanshanensis</name>
    <dbReference type="NCBI Taxonomy" id="183556"/>
    <lineage>
        <taxon>Bacteria</taxon>
        <taxon>Bacillati</taxon>
        <taxon>Actinomycetota</taxon>
        <taxon>Actinomycetes</taxon>
        <taxon>Mycobacteriales</taxon>
        <taxon>Nocardiaceae</taxon>
        <taxon>Rhodococcus</taxon>
    </lineage>
</organism>
<dbReference type="RefSeq" id="WP_072751067.1">
    <property type="nucleotide sequence ID" value="NZ_FOAW01000012.1"/>
</dbReference>